<evidence type="ECO:0000256" key="3">
    <source>
        <dbReference type="ARBA" id="ARBA00022679"/>
    </source>
</evidence>
<dbReference type="PIRSF" id="PIRSF004960">
    <property type="entry name" value="MtrH_MtxH"/>
    <property type="match status" value="1"/>
</dbReference>
<dbReference type="AlphaFoldDB" id="A0A0U2NUI0"/>
<sequence length="311" mass="33382">MEILVSKPILSKYHTIKIGDVTIGGPLGSHTGLLVGSIFYDKHSLVSDAFAGAFDEAKAAAIIEKVNGLSERYGVQMAFDVIAASPEAMEKFIEFVGGRTKLPFMINASEADVHIAGLECADRLGVLNRAIFASLNEDTDDSIIEALGRHRPACVMILANDVGDPTPEGSCEMIERVFRPMLNEIKVEAPLVDLGAMDPPSVGISIRGIEAVRRRFGYPAGCAFSNCFPQWTGLRDLGREWVNLSLATALVACRAAGGDFLHYGIIEKATMAAHVSGSAEVFYGFAAQELDGHTLPEGHALLRMFKLGATQ</sequence>
<proteinExistence type="inferred from homology"/>
<keyword evidence="2" id="KW-0489">Methyltransferase</keyword>
<reference evidence="4" key="1">
    <citation type="submission" date="2015-10" db="EMBL/GenBank/DDBJ databases">
        <title>Effective heterologous utilization of chloromethane and dichloromethane is uncorrelated in Methylobacterium species.</title>
        <authorList>
            <person name="Michener J.K."/>
            <person name="Vuilleumier S."/>
            <person name="Bringel F."/>
            <person name="Marx C.J."/>
        </authorList>
    </citation>
    <scope>NUCLEOTIDE SEQUENCE</scope>
    <source>
        <strain evidence="4">10-Beta</strain>
        <plasmid evidence="4">pJM105</plasmid>
    </source>
</reference>
<accession>A0A0U2NUI0</accession>
<geneLocation type="plasmid" evidence="4">
    <name>pJM105</name>
</geneLocation>
<dbReference type="InterPro" id="IPR023467">
    <property type="entry name" value="MeTrfase_MtrH/MtxH"/>
</dbReference>
<dbReference type="InterPro" id="IPR011005">
    <property type="entry name" value="Dihydropteroate_synth-like_sf"/>
</dbReference>
<dbReference type="SUPFAM" id="SSF51717">
    <property type="entry name" value="Dihydropteroate synthetase-like"/>
    <property type="match status" value="1"/>
</dbReference>
<dbReference type="GO" id="GO:0008168">
    <property type="term" value="F:methyltransferase activity"/>
    <property type="evidence" value="ECO:0007669"/>
    <property type="project" value="UniProtKB-KW"/>
</dbReference>
<dbReference type="Gene3D" id="3.20.20.20">
    <property type="entry name" value="Dihydropteroate synthase-like"/>
    <property type="match status" value="1"/>
</dbReference>
<evidence type="ECO:0000256" key="2">
    <source>
        <dbReference type="ARBA" id="ARBA00022603"/>
    </source>
</evidence>
<gene>
    <name evidence="4" type="primary">cmuB</name>
</gene>
<dbReference type="GO" id="GO:0006730">
    <property type="term" value="P:one-carbon metabolic process"/>
    <property type="evidence" value="ECO:0007669"/>
    <property type="project" value="InterPro"/>
</dbReference>
<dbReference type="EMBL" id="KT950741">
    <property type="protein sequence ID" value="ALS39164.1"/>
    <property type="molecule type" value="Genomic_DNA"/>
</dbReference>
<comment type="similarity">
    <text evidence="1">Belongs to the MtrH family.</text>
</comment>
<organism evidence="4">
    <name type="scientific">Escherichia coli</name>
    <dbReference type="NCBI Taxonomy" id="562"/>
    <lineage>
        <taxon>Bacteria</taxon>
        <taxon>Pseudomonadati</taxon>
        <taxon>Pseudomonadota</taxon>
        <taxon>Gammaproteobacteria</taxon>
        <taxon>Enterobacterales</taxon>
        <taxon>Enterobacteriaceae</taxon>
        <taxon>Escherichia</taxon>
    </lineage>
</organism>
<dbReference type="GO" id="GO:0032259">
    <property type="term" value="P:methylation"/>
    <property type="evidence" value="ECO:0007669"/>
    <property type="project" value="UniProtKB-KW"/>
</dbReference>
<evidence type="ECO:0000313" key="4">
    <source>
        <dbReference type="EMBL" id="ALS39164.1"/>
    </source>
</evidence>
<evidence type="ECO:0000256" key="1">
    <source>
        <dbReference type="ARBA" id="ARBA00006230"/>
    </source>
</evidence>
<protein>
    <submittedName>
        <fullName evidence="4">CmuB</fullName>
    </submittedName>
</protein>
<dbReference type="Pfam" id="PF02007">
    <property type="entry name" value="MtrH"/>
    <property type="match status" value="1"/>
</dbReference>
<keyword evidence="4" id="KW-0614">Plasmid</keyword>
<name>A0A0U2NUI0_ECOLX</name>
<keyword evidence="3" id="KW-0808">Transferase</keyword>
<dbReference type="NCBIfam" id="NF002142">
    <property type="entry name" value="PRK00979.1-1"/>
    <property type="match status" value="1"/>
</dbReference>